<keyword evidence="13" id="KW-0670">Pyruvate</keyword>
<evidence type="ECO:0000256" key="9">
    <source>
        <dbReference type="ARBA" id="ARBA00023115"/>
    </source>
</evidence>
<keyword evidence="12" id="KW-0704">Schiff base</keyword>
<dbReference type="NCBIfam" id="TIGR00535">
    <property type="entry name" value="SAM_DCase"/>
    <property type="match status" value="1"/>
</dbReference>
<evidence type="ECO:0000256" key="6">
    <source>
        <dbReference type="ARBA" id="ARBA00022793"/>
    </source>
</evidence>
<dbReference type="AlphaFoldDB" id="A0A2T9YQI0"/>
<dbReference type="OrthoDB" id="1068353at2759"/>
<comment type="pathway">
    <text evidence="2">Amine and polyamine biosynthesis; S-adenosylmethioninamine biosynthesis; S-adenosylmethioninamine from S-adenosyl-L-methionine: step 1/1.</text>
</comment>
<dbReference type="EC" id="4.1.1.50" evidence="4"/>
<dbReference type="EMBL" id="MBFR01000082">
    <property type="protein sequence ID" value="PVU94605.1"/>
    <property type="molecule type" value="Genomic_DNA"/>
</dbReference>
<keyword evidence="11" id="KW-0456">Lyase</keyword>
<keyword evidence="5" id="KW-0949">S-adenosyl-L-methionine</keyword>
<comment type="caution">
    <text evidence="14">The sequence shown here is derived from an EMBL/GenBank/DDBJ whole genome shotgun (WGS) entry which is preliminary data.</text>
</comment>
<dbReference type="GO" id="GO:0005829">
    <property type="term" value="C:cytosol"/>
    <property type="evidence" value="ECO:0007669"/>
    <property type="project" value="TreeGrafter"/>
</dbReference>
<dbReference type="GO" id="GO:0006597">
    <property type="term" value="P:spermine biosynthetic process"/>
    <property type="evidence" value="ECO:0007669"/>
    <property type="project" value="InterPro"/>
</dbReference>
<proteinExistence type="inferred from homology"/>
<dbReference type="InterPro" id="IPR018166">
    <property type="entry name" value="S-AdoMet_deCO2ase_CS"/>
</dbReference>
<comment type="cofactor">
    <cofactor evidence="1">
        <name>pyruvate</name>
        <dbReference type="ChEBI" id="CHEBI:15361"/>
    </cofactor>
</comment>
<keyword evidence="6" id="KW-0210">Decarboxylase</keyword>
<evidence type="ECO:0000256" key="10">
    <source>
        <dbReference type="ARBA" id="ARBA00023145"/>
    </source>
</evidence>
<evidence type="ECO:0000256" key="8">
    <source>
        <dbReference type="ARBA" id="ARBA00023066"/>
    </source>
</evidence>
<comment type="similarity">
    <text evidence="3">Belongs to the eukaryotic AdoMetDC family.</text>
</comment>
<evidence type="ECO:0000256" key="11">
    <source>
        <dbReference type="ARBA" id="ARBA00023239"/>
    </source>
</evidence>
<dbReference type="SUPFAM" id="SSF56276">
    <property type="entry name" value="S-adenosylmethionine decarboxylase"/>
    <property type="match status" value="1"/>
</dbReference>
<evidence type="ECO:0000256" key="3">
    <source>
        <dbReference type="ARBA" id="ARBA00008466"/>
    </source>
</evidence>
<evidence type="ECO:0000256" key="13">
    <source>
        <dbReference type="ARBA" id="ARBA00023317"/>
    </source>
</evidence>
<evidence type="ECO:0000256" key="1">
    <source>
        <dbReference type="ARBA" id="ARBA00001928"/>
    </source>
</evidence>
<dbReference type="InterPro" id="IPR001985">
    <property type="entry name" value="S-AdoMet_decarboxylase_euk"/>
</dbReference>
<dbReference type="PROSITE" id="PS01336">
    <property type="entry name" value="ADOMETDC"/>
    <property type="match status" value="1"/>
</dbReference>
<dbReference type="InterPro" id="IPR048283">
    <property type="entry name" value="AdoMetDC-like"/>
</dbReference>
<protein>
    <recommendedName>
        <fullName evidence="4">adenosylmethionine decarboxylase</fullName>
        <ecNumber evidence="4">4.1.1.50</ecNumber>
    </recommendedName>
</protein>
<dbReference type="PANTHER" id="PTHR11570">
    <property type="entry name" value="S-ADENOSYLMETHIONINE DECARBOXYLASE"/>
    <property type="match status" value="1"/>
</dbReference>
<evidence type="ECO:0000256" key="7">
    <source>
        <dbReference type="ARBA" id="ARBA00022813"/>
    </source>
</evidence>
<evidence type="ECO:0000313" key="14">
    <source>
        <dbReference type="EMBL" id="PVU94605.1"/>
    </source>
</evidence>
<keyword evidence="9" id="KW-0620">Polyamine biosynthesis</keyword>
<evidence type="ECO:0000256" key="5">
    <source>
        <dbReference type="ARBA" id="ARBA00022691"/>
    </source>
</evidence>
<keyword evidence="7" id="KW-0068">Autocatalytic cleavage</keyword>
<dbReference type="InterPro" id="IPR016067">
    <property type="entry name" value="S-AdoMet_deCO2ase_core"/>
</dbReference>
<dbReference type="GO" id="GO:0008295">
    <property type="term" value="P:spermidine biosynthetic process"/>
    <property type="evidence" value="ECO:0007669"/>
    <property type="project" value="UniProtKB-KW"/>
</dbReference>
<name>A0A2T9YQI0_9FUNG</name>
<evidence type="ECO:0000256" key="2">
    <source>
        <dbReference type="ARBA" id="ARBA00004911"/>
    </source>
</evidence>
<gene>
    <name evidence="14" type="ORF">BB561_002414</name>
</gene>
<dbReference type="GO" id="GO:0004014">
    <property type="term" value="F:adenosylmethionine decarboxylase activity"/>
    <property type="evidence" value="ECO:0007669"/>
    <property type="project" value="UniProtKB-EC"/>
</dbReference>
<organism evidence="14 15">
    <name type="scientific">Smittium simulii</name>
    <dbReference type="NCBI Taxonomy" id="133385"/>
    <lineage>
        <taxon>Eukaryota</taxon>
        <taxon>Fungi</taxon>
        <taxon>Fungi incertae sedis</taxon>
        <taxon>Zoopagomycota</taxon>
        <taxon>Kickxellomycotina</taxon>
        <taxon>Harpellomycetes</taxon>
        <taxon>Harpellales</taxon>
        <taxon>Legeriomycetaceae</taxon>
        <taxon>Smittium</taxon>
    </lineage>
</organism>
<reference evidence="14 15" key="1">
    <citation type="journal article" date="2018" name="MBio">
        <title>Comparative Genomics Reveals the Core Gene Toolbox for the Fungus-Insect Symbiosis.</title>
        <authorList>
            <person name="Wang Y."/>
            <person name="Stata M."/>
            <person name="Wang W."/>
            <person name="Stajich J.E."/>
            <person name="White M.M."/>
            <person name="Moncalvo J.M."/>
        </authorList>
    </citation>
    <scope>NUCLEOTIDE SEQUENCE [LARGE SCALE GENOMIC DNA]</scope>
    <source>
        <strain evidence="14 15">SWE-8-4</strain>
    </source>
</reference>
<dbReference type="Pfam" id="PF01536">
    <property type="entry name" value="SAM_decarbox"/>
    <property type="match status" value="1"/>
</dbReference>
<sequence>MTLATLPATNSDFKNADDVLQSKDIIGSLERENSKGLESLSNADKPQGSFAPSLSIALSPPSTSCNSVDHESSTTSIVTLNDNLSHKLCKPSSQLSVSPKITSTKQLALHDQLSSPTLSESDSCSKSISATPCGLNGTYSNGYTGCFEGPEKLLEIWFDQKLLPPTSFGLRSIPRPELEAMLSLVHCSILDFFSNDHLDSYLLSESSMFVFPSKIILKTCGTTTLLLALTQILTLANKYCGFHSISKIFYSRKSFMFPDKQPIPHNSWANEVDYLDSYFDGGKAYIIGDLSSEYWHLYVATAPTLKGLILNDSFQKDHLSTPITLNSTPSSLSNISFNSAHSNNTDITVEILMTGLDQQKMKLMYCHYIQGAQEGLEGGKIVADECGLSSIYPGATASSYLFSPCGLSSNGLQNNNYFTVHITPEPSCSYASFESNIPLASISNNNSNTSTQVALNQLVNQVIDIFLPKCFTVTVFYTANLLEQNIVPSSDQNNPDICLPYTFKDFCITDTPNSYKPADNILYEIDDYHLRYYHFIQK</sequence>
<dbReference type="Proteomes" id="UP000245383">
    <property type="component" value="Unassembled WGS sequence"/>
</dbReference>
<evidence type="ECO:0000313" key="15">
    <source>
        <dbReference type="Proteomes" id="UP000245383"/>
    </source>
</evidence>
<keyword evidence="8" id="KW-0745">Spermidine biosynthesis</keyword>
<dbReference type="PANTHER" id="PTHR11570:SF0">
    <property type="entry name" value="S-ADENOSYLMETHIONINE DECARBOXYLASE PROENZYME"/>
    <property type="match status" value="1"/>
</dbReference>
<dbReference type="UniPathway" id="UPA00331">
    <property type="reaction ID" value="UER00451"/>
</dbReference>
<dbReference type="STRING" id="133385.A0A2T9YQI0"/>
<keyword evidence="15" id="KW-1185">Reference proteome</keyword>
<evidence type="ECO:0000256" key="12">
    <source>
        <dbReference type="ARBA" id="ARBA00023270"/>
    </source>
</evidence>
<dbReference type="Gene3D" id="3.60.90.10">
    <property type="entry name" value="S-adenosylmethionine decarboxylase"/>
    <property type="match status" value="1"/>
</dbReference>
<evidence type="ECO:0000256" key="4">
    <source>
        <dbReference type="ARBA" id="ARBA00012357"/>
    </source>
</evidence>
<accession>A0A2T9YQI0</accession>
<keyword evidence="10" id="KW-0865">Zymogen</keyword>